<dbReference type="PANTHER" id="PTHR30387:SF2">
    <property type="entry name" value="MANNONATE DEHYDRATASE"/>
    <property type="match status" value="1"/>
</dbReference>
<dbReference type="GO" id="GO:0042840">
    <property type="term" value="P:D-glucuronate catabolic process"/>
    <property type="evidence" value="ECO:0007669"/>
    <property type="project" value="TreeGrafter"/>
</dbReference>
<accession>A0A8B2NY38</accession>
<evidence type="ECO:0000256" key="5">
    <source>
        <dbReference type="ARBA" id="ARBA00012927"/>
    </source>
</evidence>
<keyword evidence="11" id="KW-1185">Reference proteome</keyword>
<evidence type="ECO:0000256" key="8">
    <source>
        <dbReference type="ARBA" id="ARBA00023239"/>
    </source>
</evidence>
<dbReference type="RefSeq" id="WP_111344386.1">
    <property type="nucleotide sequence ID" value="NZ_QHHQ01000002.1"/>
</dbReference>
<organism evidence="10 11">
    <name type="scientific">Acuticoccus sediminis</name>
    <dbReference type="NCBI Taxonomy" id="2184697"/>
    <lineage>
        <taxon>Bacteria</taxon>
        <taxon>Pseudomonadati</taxon>
        <taxon>Pseudomonadota</taxon>
        <taxon>Alphaproteobacteria</taxon>
        <taxon>Hyphomicrobiales</taxon>
        <taxon>Amorphaceae</taxon>
        <taxon>Acuticoccus</taxon>
    </lineage>
</organism>
<dbReference type="HAMAP" id="MF_00106">
    <property type="entry name" value="UxuA"/>
    <property type="match status" value="1"/>
</dbReference>
<dbReference type="GO" id="GO:0030145">
    <property type="term" value="F:manganese ion binding"/>
    <property type="evidence" value="ECO:0007669"/>
    <property type="project" value="TreeGrafter"/>
</dbReference>
<dbReference type="PANTHER" id="PTHR30387">
    <property type="entry name" value="MANNONATE DEHYDRATASE"/>
    <property type="match status" value="1"/>
</dbReference>
<evidence type="ECO:0000313" key="11">
    <source>
        <dbReference type="Proteomes" id="UP000249590"/>
    </source>
</evidence>
<comment type="catalytic activity">
    <reaction evidence="1 9">
        <text>D-mannonate = 2-dehydro-3-deoxy-D-gluconate + H2O</text>
        <dbReference type="Rhea" id="RHEA:20097"/>
        <dbReference type="ChEBI" id="CHEBI:15377"/>
        <dbReference type="ChEBI" id="CHEBI:17767"/>
        <dbReference type="ChEBI" id="CHEBI:57990"/>
        <dbReference type="EC" id="4.2.1.8"/>
    </reaction>
</comment>
<gene>
    <name evidence="9 10" type="primary">uxuA</name>
    <name evidence="10" type="ORF">DLJ53_08750</name>
</gene>
<dbReference type="OrthoDB" id="9780250at2"/>
<comment type="pathway">
    <text evidence="3 9">Carbohydrate metabolism; pentose and glucuronate interconversion.</text>
</comment>
<protein>
    <recommendedName>
        <fullName evidence="5 9">Mannonate dehydratase</fullName>
        <ecNumber evidence="5 9">4.2.1.8</ecNumber>
    </recommendedName>
    <alternativeName>
        <fullName evidence="9">D-mannonate hydro-lyase</fullName>
    </alternativeName>
</protein>
<dbReference type="EMBL" id="QHHQ01000002">
    <property type="protein sequence ID" value="RAI01510.1"/>
    <property type="molecule type" value="Genomic_DNA"/>
</dbReference>
<comment type="caution">
    <text evidence="10">The sequence shown here is derived from an EMBL/GenBank/DDBJ whole genome shotgun (WGS) entry which is preliminary data.</text>
</comment>
<dbReference type="NCBIfam" id="NF003027">
    <property type="entry name" value="PRK03906.1"/>
    <property type="match status" value="1"/>
</dbReference>
<dbReference type="Pfam" id="PF03786">
    <property type="entry name" value="UxuA"/>
    <property type="match status" value="1"/>
</dbReference>
<evidence type="ECO:0000256" key="3">
    <source>
        <dbReference type="ARBA" id="ARBA00004892"/>
    </source>
</evidence>
<dbReference type="SUPFAM" id="SSF51658">
    <property type="entry name" value="Xylose isomerase-like"/>
    <property type="match status" value="1"/>
</dbReference>
<sequence>MKQTWRWFGPRDRVSIDDVLQAGVEGVVSALHHVPTGAVWTPEEIARRQRELATMADGAPSGLGWDVVESLPVSEDIKKQQGDWRAHFDAYRESLRNLAAAGIEVICYNFMPVLDWTRTDLAWRLPTGATCMRFDLVDFAAFDLHILKRPGAADDYDDALKADAAGRFAAMSDEAREELTGNVVFGLPGAAEKMSLEDVRGHLAEYATMSEETLRAHLVDFLSEVVPTAEELGLRLCCHPDDPPFPLLGLPRIMSTEAHYKAVMDTVPSPASGITLCSGSLGARPDNDLPGMMERLGDRVHFLHLRNVKRETSALRGSFYEAEHLGGDTDMVALVEAVLKEEARRRRAGRADWSIPFRPDHGQDILDDLGRRAQPGYPSIGRLKGLAELRGVMRALEPRIPA</sequence>
<evidence type="ECO:0000256" key="6">
    <source>
        <dbReference type="ARBA" id="ARBA00023004"/>
    </source>
</evidence>
<keyword evidence="7 9" id="KW-0464">Manganese</keyword>
<reference evidence="10 11" key="1">
    <citation type="submission" date="2018-05" db="EMBL/GenBank/DDBJ databases">
        <title>Acuticoccus sediminis sp. nov., isolated from deep-sea sediment of Indian Ocean.</title>
        <authorList>
            <person name="Liu X."/>
            <person name="Lai Q."/>
            <person name="Du Y."/>
            <person name="Sun F."/>
            <person name="Zhang X."/>
            <person name="Wang S."/>
            <person name="Shao Z."/>
        </authorList>
    </citation>
    <scope>NUCLEOTIDE SEQUENCE [LARGE SCALE GENOMIC DNA]</scope>
    <source>
        <strain evidence="10 11">PTG4-2</strain>
    </source>
</reference>
<dbReference type="Gene3D" id="3.20.20.150">
    <property type="entry name" value="Divalent-metal-dependent TIM barrel enzymes"/>
    <property type="match status" value="1"/>
</dbReference>
<dbReference type="GO" id="GO:0008198">
    <property type="term" value="F:ferrous iron binding"/>
    <property type="evidence" value="ECO:0007669"/>
    <property type="project" value="TreeGrafter"/>
</dbReference>
<dbReference type="InterPro" id="IPR004628">
    <property type="entry name" value="Man_deHydtase"/>
</dbReference>
<dbReference type="PIRSF" id="PIRSF016049">
    <property type="entry name" value="Man_dehyd"/>
    <property type="match status" value="1"/>
</dbReference>
<evidence type="ECO:0000256" key="4">
    <source>
        <dbReference type="ARBA" id="ARBA00007389"/>
    </source>
</evidence>
<keyword evidence="8 9" id="KW-0456">Lyase</keyword>
<dbReference type="GO" id="GO:0008927">
    <property type="term" value="F:mannonate dehydratase activity"/>
    <property type="evidence" value="ECO:0007669"/>
    <property type="project" value="UniProtKB-UniRule"/>
</dbReference>
<name>A0A8B2NY38_9HYPH</name>
<dbReference type="Proteomes" id="UP000249590">
    <property type="component" value="Unassembled WGS sequence"/>
</dbReference>
<dbReference type="NCBIfam" id="TIGR00695">
    <property type="entry name" value="uxuA"/>
    <property type="match status" value="1"/>
</dbReference>
<proteinExistence type="inferred from homology"/>
<dbReference type="UniPathway" id="UPA00246"/>
<evidence type="ECO:0000313" key="10">
    <source>
        <dbReference type="EMBL" id="RAI01510.1"/>
    </source>
</evidence>
<dbReference type="EC" id="4.2.1.8" evidence="5 9"/>
<comment type="function">
    <text evidence="2 9">Catalyzes the dehydration of D-mannonate.</text>
</comment>
<dbReference type="AlphaFoldDB" id="A0A8B2NY38"/>
<keyword evidence="6 9" id="KW-0408">Iron</keyword>
<evidence type="ECO:0000256" key="9">
    <source>
        <dbReference type="HAMAP-Rule" id="MF_00106"/>
    </source>
</evidence>
<evidence type="ECO:0000256" key="7">
    <source>
        <dbReference type="ARBA" id="ARBA00023211"/>
    </source>
</evidence>
<comment type="cofactor">
    <cofactor evidence="9">
        <name>Fe(2+)</name>
        <dbReference type="ChEBI" id="CHEBI:29033"/>
    </cofactor>
    <cofactor evidence="9">
        <name>Mn(2+)</name>
        <dbReference type="ChEBI" id="CHEBI:29035"/>
    </cofactor>
</comment>
<evidence type="ECO:0000256" key="1">
    <source>
        <dbReference type="ARBA" id="ARBA00001794"/>
    </source>
</evidence>
<dbReference type="InterPro" id="IPR036237">
    <property type="entry name" value="Xyl_isomerase-like_sf"/>
</dbReference>
<comment type="similarity">
    <text evidence="4 9">Belongs to the mannonate dehydratase family.</text>
</comment>
<evidence type="ECO:0000256" key="2">
    <source>
        <dbReference type="ARBA" id="ARBA00002713"/>
    </source>
</evidence>